<accession>A0A1I2BEJ1</accession>
<name>A0A1I2BEJ1_9BACT</name>
<organism evidence="1 2">
    <name type="scientific">Thermophagus xiamenensis</name>
    <dbReference type="NCBI Taxonomy" id="385682"/>
    <lineage>
        <taxon>Bacteria</taxon>
        <taxon>Pseudomonadati</taxon>
        <taxon>Bacteroidota</taxon>
        <taxon>Bacteroidia</taxon>
        <taxon>Marinilabiliales</taxon>
        <taxon>Marinilabiliaceae</taxon>
        <taxon>Thermophagus</taxon>
    </lineage>
</organism>
<dbReference type="AlphaFoldDB" id="A0A1I2BEJ1"/>
<dbReference type="RefSeq" id="WP_010528099.1">
    <property type="nucleotide sequence ID" value="NZ_AFSL01000072.1"/>
</dbReference>
<gene>
    <name evidence="1" type="ORF">SAMN05444380_11337</name>
</gene>
<dbReference type="SUPFAM" id="SSF50939">
    <property type="entry name" value="Sialidases"/>
    <property type="match status" value="1"/>
</dbReference>
<reference evidence="1 2" key="1">
    <citation type="submission" date="2016-10" db="EMBL/GenBank/DDBJ databases">
        <authorList>
            <person name="de Groot N.N."/>
        </authorList>
    </citation>
    <scope>NUCLEOTIDE SEQUENCE [LARGE SCALE GENOMIC DNA]</scope>
    <source>
        <strain evidence="1 2">DSM 19012</strain>
    </source>
</reference>
<dbReference type="STRING" id="385682.SAMN05444380_11337"/>
<dbReference type="Proteomes" id="UP000181976">
    <property type="component" value="Unassembled WGS sequence"/>
</dbReference>
<evidence type="ECO:0000313" key="2">
    <source>
        <dbReference type="Proteomes" id="UP000181976"/>
    </source>
</evidence>
<evidence type="ECO:0000313" key="1">
    <source>
        <dbReference type="EMBL" id="SFE54584.1"/>
    </source>
</evidence>
<dbReference type="InterPro" id="IPR036278">
    <property type="entry name" value="Sialidase_sf"/>
</dbReference>
<sequence length="421" mass="48528">MVFPVLSQKYRVLELAEGWAKTSINATIFRKNSVVSDGKFQYIAWYDTLGYVTLGKRSLKNDHWEIKQTNLKGNVYDAHNSISIMVDGDGYLHLAWDHHDGPLNYCRSKRPGALDLTNKLQMVGSFEDQGVTYPEFYRLPNGDLLFAYRHGASGKGNLVLNRYYTKEKTWRRIQNSLIDGEGERNPYWQMCVDKSGVIHISWVWRESWDIFTNHDLCYAKSYDGGENWVTSRDEPLVIPITASTAEYAMKIPQGSNLINQTSIYADSKGQPFIATYWTQSGDTVPQFYLVYLKDRQWNVSQVTKRQMPFSLKGGGTRRIPVSRPQVILSEKKNRVYVIYRDREQNNNICISSAPLRNLNNWSLTTISGFDVGQWEPSYDTELWKGKEKLHLFVQKVGQGKGNEKPENLTAQLVKLFIFKKL</sequence>
<dbReference type="eggNOG" id="COG4225">
    <property type="taxonomic scope" value="Bacteria"/>
</dbReference>
<dbReference type="InParanoid" id="A0A1I2BEJ1"/>
<keyword evidence="2" id="KW-1185">Reference proteome</keyword>
<dbReference type="EMBL" id="FONA01000013">
    <property type="protein sequence ID" value="SFE54584.1"/>
    <property type="molecule type" value="Genomic_DNA"/>
</dbReference>
<protein>
    <submittedName>
        <fullName evidence="1">BNR repeat-containing family member</fullName>
    </submittedName>
</protein>
<dbReference type="Pfam" id="PF15892">
    <property type="entry name" value="BNR_4"/>
    <property type="match status" value="1"/>
</dbReference>
<proteinExistence type="predicted"/>